<dbReference type="Gene3D" id="3.10.450.50">
    <property type="match status" value="1"/>
</dbReference>
<name>A0A076EZW4_RHOOP</name>
<keyword evidence="2" id="KW-0614">Plasmid</keyword>
<evidence type="ECO:0000259" key="1">
    <source>
        <dbReference type="Pfam" id="PF12680"/>
    </source>
</evidence>
<dbReference type="InterPro" id="IPR037401">
    <property type="entry name" value="SnoaL-like"/>
</dbReference>
<dbReference type="InterPro" id="IPR032710">
    <property type="entry name" value="NTF2-like_dom_sf"/>
</dbReference>
<dbReference type="Proteomes" id="UP000028488">
    <property type="component" value="Plasmid pPDG1"/>
</dbReference>
<geneLocation type="plasmid" evidence="2 3">
    <name>pPDG1</name>
</geneLocation>
<dbReference type="EMBL" id="CP008948">
    <property type="protein sequence ID" value="AII10772.1"/>
    <property type="molecule type" value="Genomic_DNA"/>
</dbReference>
<dbReference type="AlphaFoldDB" id="A0A076EZW4"/>
<feature type="domain" description="SnoaL-like" evidence="1">
    <location>
        <begin position="8"/>
        <end position="107"/>
    </location>
</feature>
<evidence type="ECO:0000313" key="2">
    <source>
        <dbReference type="EMBL" id="AII10772.1"/>
    </source>
</evidence>
<dbReference type="RefSeq" id="WP_128642872.1">
    <property type="nucleotide sequence ID" value="NZ_CP008948.1"/>
</dbReference>
<protein>
    <recommendedName>
        <fullName evidence="1">SnoaL-like domain-containing protein</fullName>
    </recommendedName>
</protein>
<gene>
    <name evidence="2" type="ORF">EP51_42015</name>
</gene>
<dbReference type="SUPFAM" id="SSF54427">
    <property type="entry name" value="NTF2-like"/>
    <property type="match status" value="1"/>
</dbReference>
<reference evidence="2 3" key="1">
    <citation type="submission" date="2014-07" db="EMBL/GenBank/DDBJ databases">
        <title>Genome Sequence of Rhodococcus opacus Strain R7, a Biodegrader of Mono- and Polycyclic Aromatic Hydrocarbons.</title>
        <authorList>
            <person name="Di Gennaro P."/>
            <person name="Zampolli J."/>
            <person name="Presti I."/>
            <person name="Cappelletti M."/>
            <person name="D'Ursi P."/>
            <person name="Orro A."/>
            <person name="Mezzelani A."/>
            <person name="Milanesi L."/>
        </authorList>
    </citation>
    <scope>NUCLEOTIDE SEQUENCE [LARGE SCALE GENOMIC DNA]</scope>
    <source>
        <strain evidence="2 3">R7</strain>
        <plasmid evidence="2">pPDG1</plasmid>
    </source>
</reference>
<accession>A0A076EZW4</accession>
<dbReference type="Pfam" id="PF12680">
    <property type="entry name" value="SnoaL_2"/>
    <property type="match status" value="1"/>
</dbReference>
<organism evidence="2 3">
    <name type="scientific">Rhodococcus opacus</name>
    <name type="common">Nocardia opaca</name>
    <dbReference type="NCBI Taxonomy" id="37919"/>
    <lineage>
        <taxon>Bacteria</taxon>
        <taxon>Bacillati</taxon>
        <taxon>Actinomycetota</taxon>
        <taxon>Actinomycetes</taxon>
        <taxon>Mycobacteriales</taxon>
        <taxon>Nocardiaceae</taxon>
        <taxon>Rhodococcus</taxon>
    </lineage>
</organism>
<proteinExistence type="predicted"/>
<sequence>MTATTQSVAEVFAIIDSLDVPAFAWLFADNGKLVFANGDPLVGPAEIEEGTSAFFATIAGLHHTIVNEWIVDDTTIVELDVTYDRLDGNTARIPVVTIWHRAPDGLIDDYRVHFDLAPVYA</sequence>
<evidence type="ECO:0000313" key="3">
    <source>
        <dbReference type="Proteomes" id="UP000028488"/>
    </source>
</evidence>